<gene>
    <name evidence="7" type="ORF">O3M35_006259</name>
</gene>
<dbReference type="GO" id="GO:0005840">
    <property type="term" value="C:ribosome"/>
    <property type="evidence" value="ECO:0007669"/>
    <property type="project" value="UniProtKB-KW"/>
</dbReference>
<dbReference type="Pfam" id="PF08293">
    <property type="entry name" value="MRP-S33"/>
    <property type="match status" value="1"/>
</dbReference>
<comment type="subcellular location">
    <subcellularLocation>
        <location evidence="1">Mitochondrion</location>
    </subcellularLocation>
</comment>
<proteinExistence type="inferred from homology"/>
<evidence type="ECO:0000256" key="4">
    <source>
        <dbReference type="ARBA" id="ARBA00023128"/>
    </source>
</evidence>
<evidence type="ECO:0000313" key="8">
    <source>
        <dbReference type="Proteomes" id="UP001461498"/>
    </source>
</evidence>
<sequence>MIIYRQLSTHLSKQAELMNINTNYAKKMNQLKNRIFGDVVRPTSKTSMKVVALMSERPVHKNPEKTIDYYPRHVETHYLCSYLRDYGLYRDEHRDFKEEMLRLRELRGKRIWVKYSEYNKNKK</sequence>
<keyword evidence="5" id="KW-0687">Ribonucleoprotein</keyword>
<comment type="caution">
    <text evidence="7">The sequence shown here is derived from an EMBL/GenBank/DDBJ whole genome shotgun (WGS) entry which is preliminary data.</text>
</comment>
<dbReference type="GO" id="GO:1990904">
    <property type="term" value="C:ribonucleoprotein complex"/>
    <property type="evidence" value="ECO:0007669"/>
    <property type="project" value="UniProtKB-KW"/>
</dbReference>
<dbReference type="EMBL" id="JAPXFL010000003">
    <property type="protein sequence ID" value="KAK9508785.1"/>
    <property type="molecule type" value="Genomic_DNA"/>
</dbReference>
<evidence type="ECO:0000256" key="5">
    <source>
        <dbReference type="ARBA" id="ARBA00023274"/>
    </source>
</evidence>
<keyword evidence="3" id="KW-0689">Ribosomal protein</keyword>
<keyword evidence="4" id="KW-0496">Mitochondrion</keyword>
<comment type="similarity">
    <text evidence="2">Belongs to the mitochondrion-specific ribosomal protein mS33 family.</text>
</comment>
<dbReference type="GO" id="GO:0005739">
    <property type="term" value="C:mitochondrion"/>
    <property type="evidence" value="ECO:0007669"/>
    <property type="project" value="UniProtKB-SubCell"/>
</dbReference>
<evidence type="ECO:0000256" key="6">
    <source>
        <dbReference type="ARBA" id="ARBA00035132"/>
    </source>
</evidence>
<accession>A0AAW1DK90</accession>
<protein>
    <recommendedName>
        <fullName evidence="6">Small ribosomal subunit protein mS33</fullName>
    </recommendedName>
</protein>
<evidence type="ECO:0000313" key="7">
    <source>
        <dbReference type="EMBL" id="KAK9508785.1"/>
    </source>
</evidence>
<dbReference type="InterPro" id="IPR013219">
    <property type="entry name" value="Ribosomal_mS33"/>
</dbReference>
<organism evidence="7 8">
    <name type="scientific">Rhynocoris fuscipes</name>
    <dbReference type="NCBI Taxonomy" id="488301"/>
    <lineage>
        <taxon>Eukaryota</taxon>
        <taxon>Metazoa</taxon>
        <taxon>Ecdysozoa</taxon>
        <taxon>Arthropoda</taxon>
        <taxon>Hexapoda</taxon>
        <taxon>Insecta</taxon>
        <taxon>Pterygota</taxon>
        <taxon>Neoptera</taxon>
        <taxon>Paraneoptera</taxon>
        <taxon>Hemiptera</taxon>
        <taxon>Heteroptera</taxon>
        <taxon>Panheteroptera</taxon>
        <taxon>Cimicomorpha</taxon>
        <taxon>Reduviidae</taxon>
        <taxon>Harpactorinae</taxon>
        <taxon>Harpactorini</taxon>
        <taxon>Rhynocoris</taxon>
    </lineage>
</organism>
<dbReference type="PANTHER" id="PTHR13362">
    <property type="entry name" value="MITOCHONDRIAL RIBOSOMAL PROTEIN S33"/>
    <property type="match status" value="1"/>
</dbReference>
<evidence type="ECO:0000256" key="2">
    <source>
        <dbReference type="ARBA" id="ARBA00008970"/>
    </source>
</evidence>
<keyword evidence="8" id="KW-1185">Reference proteome</keyword>
<name>A0AAW1DK90_9HEMI</name>
<reference evidence="7 8" key="1">
    <citation type="submission" date="2022-12" db="EMBL/GenBank/DDBJ databases">
        <title>Chromosome-level genome assembly of true bugs.</title>
        <authorList>
            <person name="Ma L."/>
            <person name="Li H."/>
        </authorList>
    </citation>
    <scope>NUCLEOTIDE SEQUENCE [LARGE SCALE GENOMIC DNA]</scope>
    <source>
        <strain evidence="7">Lab_2022b</strain>
    </source>
</reference>
<evidence type="ECO:0000256" key="3">
    <source>
        <dbReference type="ARBA" id="ARBA00022980"/>
    </source>
</evidence>
<dbReference type="PANTHER" id="PTHR13362:SF2">
    <property type="entry name" value="SMALL RIBOSOMAL SUBUNIT PROTEIN MS33"/>
    <property type="match status" value="1"/>
</dbReference>
<dbReference type="Proteomes" id="UP001461498">
    <property type="component" value="Unassembled WGS sequence"/>
</dbReference>
<evidence type="ECO:0000256" key="1">
    <source>
        <dbReference type="ARBA" id="ARBA00004173"/>
    </source>
</evidence>
<dbReference type="AlphaFoldDB" id="A0AAW1DK90"/>